<keyword evidence="4" id="KW-1185">Reference proteome</keyword>
<evidence type="ECO:0000256" key="2">
    <source>
        <dbReference type="SAM" id="Phobius"/>
    </source>
</evidence>
<feature type="compositionally biased region" description="Low complexity" evidence="1">
    <location>
        <begin position="131"/>
        <end position="143"/>
    </location>
</feature>
<evidence type="ECO:0000256" key="1">
    <source>
        <dbReference type="SAM" id="MobiDB-lite"/>
    </source>
</evidence>
<sequence>MPDAPPPTEPTENDEHGGLRPGSAHAGRAADPYLAEEEPSAGEQPSAAEEPSAEAAPSADAAGAEADPAAAASGGQAPPPGTGSLPGSAAGPADAAGRAPTLEDGGDDAEEEDDDASALLADAAEALVGGATGAAADPGADPEAPADPPPAPAPLTPAQREQAVVAAANRRRQQLVIAGWLQRAGIACTLVLLVLAAAVYVARRTTADAAWTAHLAWLAVTLPLIAWALYHTTARSAPPAERLRTQVERELRRRDELPLEPTRAASRTPVAGTLAAGAAALLVVLAGAVPVARPRLEQAASTVTRQALGVESKAEALRNAGVAGDGAAGVREQIRGLATPPRSFEEAARQQVGLARIEADLDAAAHRVAERAEAAIAPANAAAALAAAFDLTPPPPPVAPDPPAPDPDAEPEPEPGAGDAAPAAPPPPRPGGLPPGAATALLTLAEQSVGDGLAAGGEASASLPGGVAASLRQAEAAGEPPPAATLAEVTRFVLDRRAAHDKLLQRLAEGGFATGAAVAVTRTDPGRIDSQALAAALRGLDTVDADAVLAACATLR</sequence>
<feature type="compositionally biased region" description="Pro residues" evidence="1">
    <location>
        <begin position="145"/>
        <end position="155"/>
    </location>
</feature>
<feature type="region of interest" description="Disordered" evidence="1">
    <location>
        <begin position="131"/>
        <end position="161"/>
    </location>
</feature>
<feature type="transmembrane region" description="Helical" evidence="2">
    <location>
        <begin position="209"/>
        <end position="230"/>
    </location>
</feature>
<feature type="compositionally biased region" description="Pro residues" evidence="1">
    <location>
        <begin position="392"/>
        <end position="406"/>
    </location>
</feature>
<proteinExistence type="predicted"/>
<keyword evidence="2" id="KW-1133">Transmembrane helix</keyword>
<feature type="region of interest" description="Disordered" evidence="1">
    <location>
        <begin position="1"/>
        <end position="115"/>
    </location>
</feature>
<gene>
    <name evidence="3" type="ordered locus">PSMK_01060</name>
</gene>
<organism evidence="3 4">
    <name type="scientific">Phycisphaera mikurensis (strain NBRC 102666 / KCTC 22515 / FYK2301M01)</name>
    <dbReference type="NCBI Taxonomy" id="1142394"/>
    <lineage>
        <taxon>Bacteria</taxon>
        <taxon>Pseudomonadati</taxon>
        <taxon>Planctomycetota</taxon>
        <taxon>Phycisphaerae</taxon>
        <taxon>Phycisphaerales</taxon>
        <taxon>Phycisphaeraceae</taxon>
        <taxon>Phycisphaera</taxon>
    </lineage>
</organism>
<feature type="transmembrane region" description="Helical" evidence="2">
    <location>
        <begin position="270"/>
        <end position="292"/>
    </location>
</feature>
<accession>I0IAH7</accession>
<dbReference type="HOGENOM" id="CLU_489874_0_0_0"/>
<dbReference type="KEGG" id="phm:PSMK_01060"/>
<dbReference type="EMBL" id="AP012338">
    <property type="protein sequence ID" value="BAM02265.1"/>
    <property type="molecule type" value="Genomic_DNA"/>
</dbReference>
<dbReference type="RefSeq" id="WP_014435485.1">
    <property type="nucleotide sequence ID" value="NC_017080.1"/>
</dbReference>
<reference evidence="3 4" key="1">
    <citation type="submission" date="2012-02" db="EMBL/GenBank/DDBJ databases">
        <title>Complete genome sequence of Phycisphaera mikurensis NBRC 102666.</title>
        <authorList>
            <person name="Ankai A."/>
            <person name="Hosoyama A."/>
            <person name="Terui Y."/>
            <person name="Sekine M."/>
            <person name="Fukai R."/>
            <person name="Kato Y."/>
            <person name="Nakamura S."/>
            <person name="Yamada-Narita S."/>
            <person name="Kawakoshi A."/>
            <person name="Fukunaga Y."/>
            <person name="Yamazaki S."/>
            <person name="Fujita N."/>
        </authorList>
    </citation>
    <scope>NUCLEOTIDE SEQUENCE [LARGE SCALE GENOMIC DNA]</scope>
    <source>
        <strain evidence="4">NBRC 102666 / KCTC 22515 / FYK2301M01</strain>
    </source>
</reference>
<evidence type="ECO:0000313" key="3">
    <source>
        <dbReference type="EMBL" id="BAM02265.1"/>
    </source>
</evidence>
<feature type="compositionally biased region" description="Low complexity" evidence="1">
    <location>
        <begin position="41"/>
        <end position="103"/>
    </location>
</feature>
<feature type="compositionally biased region" description="Acidic residues" evidence="1">
    <location>
        <begin position="104"/>
        <end position="115"/>
    </location>
</feature>
<dbReference type="Proteomes" id="UP000007881">
    <property type="component" value="Chromosome"/>
</dbReference>
<feature type="transmembrane region" description="Helical" evidence="2">
    <location>
        <begin position="180"/>
        <end position="202"/>
    </location>
</feature>
<protein>
    <submittedName>
        <fullName evidence="3">Uncharacterized protein</fullName>
    </submittedName>
</protein>
<name>I0IAH7_PHYMF</name>
<feature type="region of interest" description="Disordered" evidence="1">
    <location>
        <begin position="390"/>
        <end position="437"/>
    </location>
</feature>
<keyword evidence="2" id="KW-0472">Membrane</keyword>
<evidence type="ECO:0000313" key="4">
    <source>
        <dbReference type="Proteomes" id="UP000007881"/>
    </source>
</evidence>
<feature type="compositionally biased region" description="Pro residues" evidence="1">
    <location>
        <begin position="423"/>
        <end position="433"/>
    </location>
</feature>
<keyword evidence="2" id="KW-0812">Transmembrane</keyword>
<dbReference type="AlphaFoldDB" id="I0IAH7"/>